<dbReference type="GO" id="GO:0032259">
    <property type="term" value="P:methylation"/>
    <property type="evidence" value="ECO:0007669"/>
    <property type="project" value="UniProtKB-KW"/>
</dbReference>
<dbReference type="InterPro" id="IPR029063">
    <property type="entry name" value="SAM-dependent_MTases_sf"/>
</dbReference>
<gene>
    <name evidence="1" type="ORF">HNP71_002589</name>
</gene>
<dbReference type="Pfam" id="PF13489">
    <property type="entry name" value="Methyltransf_23"/>
    <property type="match status" value="1"/>
</dbReference>
<dbReference type="RefSeq" id="WP_183267341.1">
    <property type="nucleotide sequence ID" value="NZ_JACHFJ010000015.1"/>
</dbReference>
<proteinExistence type="predicted"/>
<evidence type="ECO:0000313" key="2">
    <source>
        <dbReference type="Proteomes" id="UP000553706"/>
    </source>
</evidence>
<protein>
    <submittedName>
        <fullName evidence="1">SAM-dependent methyltransferase</fullName>
    </submittedName>
</protein>
<dbReference type="EMBL" id="JACHFJ010000015">
    <property type="protein sequence ID" value="MBB5374317.1"/>
    <property type="molecule type" value="Genomic_DNA"/>
</dbReference>
<reference evidence="1 2" key="1">
    <citation type="submission" date="2020-08" db="EMBL/GenBank/DDBJ databases">
        <title>Genomic Encyclopedia of Type Strains, Phase IV (KMG-IV): sequencing the most valuable type-strain genomes for metagenomic binning, comparative biology and taxonomic classification.</title>
        <authorList>
            <person name="Goeker M."/>
        </authorList>
    </citation>
    <scope>NUCLEOTIDE SEQUENCE [LARGE SCALE GENOMIC DNA]</scope>
    <source>
        <strain evidence="1 2">DSM 27026</strain>
    </source>
</reference>
<name>A0A840VHE1_9PROT</name>
<comment type="caution">
    <text evidence="1">The sequence shown here is derived from an EMBL/GenBank/DDBJ whole genome shotgun (WGS) entry which is preliminary data.</text>
</comment>
<keyword evidence="1" id="KW-0489">Methyltransferase</keyword>
<accession>A0A840VHE1</accession>
<dbReference type="AlphaFoldDB" id="A0A840VHE1"/>
<dbReference type="Gene3D" id="3.40.50.150">
    <property type="entry name" value="Vaccinia Virus protein VP39"/>
    <property type="match status" value="1"/>
</dbReference>
<sequence>MPDQNTLIEAALGLLDRYIKVLQNATGSSEFNQNYYLTHRARFARTLELIPAAKGNKKALEIGATAFFQVALREVFGYGFVAGTAFSERVEEKIYRRTIDVAGHRAENLTLSINVENDIFPFPDASLDFVLCCEVIEHLDVDPMFMMSEINRICALGGQLLLTTPNCCSARNVNKMLNGWRPHFHMQYYRNRSPYRHNFEYDVHALVALVKAAGFEVEHVASHDVFEAPMPDIVEMLNRQEFPTDFRGDCLFLMARKTCAIRDRWPAEMYVTPSEWP</sequence>
<dbReference type="Proteomes" id="UP000553706">
    <property type="component" value="Unassembled WGS sequence"/>
</dbReference>
<organism evidence="1 2">
    <name type="scientific">Acidocella aromatica</name>
    <dbReference type="NCBI Taxonomy" id="1303579"/>
    <lineage>
        <taxon>Bacteria</taxon>
        <taxon>Pseudomonadati</taxon>
        <taxon>Pseudomonadota</taxon>
        <taxon>Alphaproteobacteria</taxon>
        <taxon>Acetobacterales</taxon>
        <taxon>Acidocellaceae</taxon>
        <taxon>Acidocella</taxon>
    </lineage>
</organism>
<keyword evidence="1" id="KW-0808">Transferase</keyword>
<keyword evidence="2" id="KW-1185">Reference proteome</keyword>
<dbReference type="GO" id="GO:0008168">
    <property type="term" value="F:methyltransferase activity"/>
    <property type="evidence" value="ECO:0007669"/>
    <property type="project" value="UniProtKB-KW"/>
</dbReference>
<dbReference type="SUPFAM" id="SSF53335">
    <property type="entry name" value="S-adenosyl-L-methionine-dependent methyltransferases"/>
    <property type="match status" value="1"/>
</dbReference>
<evidence type="ECO:0000313" key="1">
    <source>
        <dbReference type="EMBL" id="MBB5374317.1"/>
    </source>
</evidence>